<dbReference type="PATRIC" id="fig|167539.5.peg.65"/>
<proteinExistence type="predicted"/>
<reference evidence="7 8" key="1">
    <citation type="journal article" date="2003" name="Proc. Natl. Acad. Sci. U.S.A.">
        <title>Genome sequence of the cyanobacterium Prochlorococcus marinus SS120, a nearly minimal oxyphototrophic genome.</title>
        <authorList>
            <person name="Dufresne A."/>
            <person name="Salanoubat M."/>
            <person name="Partensky F."/>
            <person name="Artiguenave F."/>
            <person name="Axmann I.M."/>
            <person name="Barbe V."/>
            <person name="Duprat S."/>
            <person name="Galperin M.Y."/>
            <person name="Koonin E.V."/>
            <person name="Le Gall F."/>
            <person name="Makarova K.S."/>
            <person name="Ostrowski M."/>
            <person name="Oztas S."/>
            <person name="Robert C."/>
            <person name="Rogozin I.B."/>
            <person name="Scanlan D.J."/>
            <person name="Tandeau de Marsac N."/>
            <person name="Weissenbach J."/>
            <person name="Wincker P."/>
            <person name="Wolf Y.I."/>
            <person name="Hess W.R."/>
        </authorList>
    </citation>
    <scope>NUCLEOTIDE SEQUENCE [LARGE SCALE GENOMIC DNA]</scope>
    <source>
        <strain evidence="8">SARG / CCMP1375 / SS120</strain>
    </source>
</reference>
<evidence type="ECO:0000256" key="5">
    <source>
        <dbReference type="ARBA" id="ARBA00023136"/>
    </source>
</evidence>
<evidence type="ECO:0000256" key="6">
    <source>
        <dbReference type="SAM" id="Phobius"/>
    </source>
</evidence>
<keyword evidence="8" id="KW-1185">Reference proteome</keyword>
<organism evidence="7 8">
    <name type="scientific">Prochlorococcus marinus (strain SARG / CCMP1375 / SS120)</name>
    <dbReference type="NCBI Taxonomy" id="167539"/>
    <lineage>
        <taxon>Bacteria</taxon>
        <taxon>Bacillati</taxon>
        <taxon>Cyanobacteriota</taxon>
        <taxon>Cyanophyceae</taxon>
        <taxon>Synechococcales</taxon>
        <taxon>Prochlorococcaceae</taxon>
        <taxon>Prochlorococcus</taxon>
    </lineage>
</organism>
<feature type="transmembrane region" description="Helical" evidence="6">
    <location>
        <begin position="38"/>
        <end position="57"/>
    </location>
</feature>
<dbReference type="HOGENOM" id="CLU_075280_0_0_3"/>
<keyword evidence="2" id="KW-1003">Cell membrane</keyword>
<feature type="transmembrane region" description="Helical" evidence="6">
    <location>
        <begin position="124"/>
        <end position="157"/>
    </location>
</feature>
<dbReference type="eggNOG" id="COG0392">
    <property type="taxonomic scope" value="Bacteria"/>
</dbReference>
<evidence type="ECO:0000256" key="1">
    <source>
        <dbReference type="ARBA" id="ARBA00004651"/>
    </source>
</evidence>
<name>Q7VEF2_PROMA</name>
<sequence>MQNINWIKLFVIGLFAYTLLALYLGVSDLKNSISYLPHSFWLFSLISPLSVHLILSLRWHFFLRYLQCNINYFESFSIYLPGLSLIAAPARSGEAIRGLWLKSRFNLPVSLGISCTFVERIGELISALIIIIWSLYFTNFFSIPILLFFTITCSYFFHHFKIIKKLTIFSKNLHFYNSKFLQRKIFKNASLLVDKVNTLCLPYPLALSVLLSLVAWLIEAYLLYRVFSFLNVEIAFKHSALIRTVMGMGGVISFLPAGLITAESTGIAMALAYGSGRVEAVAATIFIRIYTLFIPFILGLFSYSFQKDIRFSK</sequence>
<keyword evidence="5 6" id="KW-0472">Membrane</keyword>
<feature type="transmembrane region" description="Helical" evidence="6">
    <location>
        <begin position="245"/>
        <end position="273"/>
    </location>
</feature>
<accession>Q7VEF2</accession>
<evidence type="ECO:0000313" key="7">
    <source>
        <dbReference type="EMBL" id="AAP99107.1"/>
    </source>
</evidence>
<dbReference type="GO" id="GO:0005886">
    <property type="term" value="C:plasma membrane"/>
    <property type="evidence" value="ECO:0007669"/>
    <property type="project" value="UniProtKB-SubCell"/>
</dbReference>
<dbReference type="Proteomes" id="UP000001420">
    <property type="component" value="Chromosome"/>
</dbReference>
<protein>
    <submittedName>
        <fullName evidence="7">Uncharacterized conserved membrane protein</fullName>
    </submittedName>
</protein>
<evidence type="ECO:0000256" key="4">
    <source>
        <dbReference type="ARBA" id="ARBA00022989"/>
    </source>
</evidence>
<dbReference type="RefSeq" id="WP_011124216.1">
    <property type="nucleotide sequence ID" value="NC_005042.1"/>
</dbReference>
<dbReference type="PANTHER" id="PTHR39087:SF2">
    <property type="entry name" value="UPF0104 MEMBRANE PROTEIN MJ1595"/>
    <property type="match status" value="1"/>
</dbReference>
<dbReference type="Pfam" id="PF03706">
    <property type="entry name" value="LPG_synthase_TM"/>
    <property type="match status" value="1"/>
</dbReference>
<dbReference type="PANTHER" id="PTHR39087">
    <property type="entry name" value="UPF0104 MEMBRANE PROTEIN MJ1595"/>
    <property type="match status" value="1"/>
</dbReference>
<dbReference type="OrthoDB" id="9799911at2"/>
<gene>
    <name evidence="7" type="ordered locus">Pro_0061</name>
</gene>
<evidence type="ECO:0000256" key="3">
    <source>
        <dbReference type="ARBA" id="ARBA00022692"/>
    </source>
</evidence>
<dbReference type="NCBIfam" id="TIGR00374">
    <property type="entry name" value="flippase-like domain"/>
    <property type="match status" value="1"/>
</dbReference>
<dbReference type="InterPro" id="IPR022791">
    <property type="entry name" value="L-PG_synthase/AglD"/>
</dbReference>
<evidence type="ECO:0000256" key="2">
    <source>
        <dbReference type="ARBA" id="ARBA00022475"/>
    </source>
</evidence>
<feature type="transmembrane region" description="Helical" evidence="6">
    <location>
        <begin position="285"/>
        <end position="305"/>
    </location>
</feature>
<dbReference type="AlphaFoldDB" id="Q7VEF2"/>
<feature type="transmembrane region" description="Helical" evidence="6">
    <location>
        <begin position="201"/>
        <end position="224"/>
    </location>
</feature>
<keyword evidence="4 6" id="KW-1133">Transmembrane helix</keyword>
<comment type="subcellular location">
    <subcellularLocation>
        <location evidence="1">Cell membrane</location>
        <topology evidence="1">Multi-pass membrane protein</topology>
    </subcellularLocation>
</comment>
<dbReference type="STRING" id="167539.Pro_0061"/>
<feature type="transmembrane region" description="Helical" evidence="6">
    <location>
        <begin position="7"/>
        <end position="26"/>
    </location>
</feature>
<dbReference type="KEGG" id="pma:Pro_0061"/>
<evidence type="ECO:0000313" key="8">
    <source>
        <dbReference type="Proteomes" id="UP000001420"/>
    </source>
</evidence>
<keyword evidence="3 6" id="KW-0812">Transmembrane</keyword>
<dbReference type="EMBL" id="AE017126">
    <property type="protein sequence ID" value="AAP99107.1"/>
    <property type="molecule type" value="Genomic_DNA"/>
</dbReference>
<dbReference type="EnsemblBacteria" id="AAP99107">
    <property type="protein sequence ID" value="AAP99107"/>
    <property type="gene ID" value="Pro_0061"/>
</dbReference>